<sequence>MRLTLIGHASLLIETADCRVLMDPVLWDPHQEGLFHVHPAREVLHARLPPLDVLVISHRHLDHFDIRSLAHLPRQVQVVVPQDPLLEKSLRALGFEEVHALAPLTEFFVGGTRFVTTPSRAPVREFGLVIQDETGTCFNAVDTVLDASAVAAVRQVAPTLDVFLASWQPMLEVDFQWNRPVAFPVQRYAELLGHVAALEPRAVVPGANGFRYCGISSWLNQVVFPVSRARFCVDVKRARGDCAVFPMDPGDVLEFGAAGFRLDAGGASFVRRLPEARVSLDYRPVDFDGRLVDGPCAPDEAAAIRASVERVMDVELPRFLEEADATCWRLHQQHGVVQQLEVVFPDERLSWCIDFTASPPRMARGASSLATVHSLVTASVLHGIASGTRTWDYAIMGGFYRRFLTFEPQAPLSDPLRLRFPSGQAQASVIEAEVARWAGVRPLSSARAPRALLQRCGVFPTGATAR</sequence>
<keyword evidence="1" id="KW-0378">Hydrolase</keyword>
<proteinExistence type="predicted"/>
<evidence type="ECO:0000256" key="1">
    <source>
        <dbReference type="ARBA" id="ARBA00022801"/>
    </source>
</evidence>
<name>O52773_MYXXA</name>
<organism evidence="3">
    <name type="scientific">Myxococcus xanthus</name>
    <dbReference type="NCBI Taxonomy" id="34"/>
    <lineage>
        <taxon>Bacteria</taxon>
        <taxon>Pseudomonadati</taxon>
        <taxon>Myxococcota</taxon>
        <taxon>Myxococcia</taxon>
        <taxon>Myxococcales</taxon>
        <taxon>Cystobacterineae</taxon>
        <taxon>Myxococcaceae</taxon>
        <taxon>Myxococcus</taxon>
    </lineage>
</organism>
<dbReference type="Gene3D" id="3.60.15.10">
    <property type="entry name" value="Ribonuclease Z/Hydroxyacylglutathione hydrolase-like"/>
    <property type="match status" value="1"/>
</dbReference>
<dbReference type="GeneID" id="41358733"/>
<dbReference type="InterPro" id="IPR001279">
    <property type="entry name" value="Metallo-B-lactamas"/>
</dbReference>
<feature type="domain" description="Metallo-beta-lactamase" evidence="2">
    <location>
        <begin position="19"/>
        <end position="193"/>
    </location>
</feature>
<dbReference type="InterPro" id="IPR050114">
    <property type="entry name" value="UPF0173_UPF0282_UlaG_hydrolase"/>
</dbReference>
<dbReference type="SMR" id="O52773"/>
<evidence type="ECO:0000259" key="2">
    <source>
        <dbReference type="Pfam" id="PF12706"/>
    </source>
</evidence>
<accession>O52773</accession>
<reference evidence="3" key="1">
    <citation type="journal article" date="1998" name="J. Bacteriol.">
        <title>An ABC transporter plays a developmental aggregation role in Myxococcus xanthus.</title>
        <authorList>
            <person name="Ward M.J."/>
            <person name="Mok K.C."/>
            <person name="Astling D.P."/>
            <person name="Lew H."/>
            <person name="Zusman D.R."/>
        </authorList>
    </citation>
    <scope>NUCLEOTIDE SEQUENCE</scope>
    <source>
        <strain evidence="3">DZF1</strain>
    </source>
</reference>
<dbReference type="AlphaFoldDB" id="O52773"/>
<dbReference type="OMA" id="VTRERFC"/>
<dbReference type="Pfam" id="PF12706">
    <property type="entry name" value="Lactamase_B_2"/>
    <property type="match status" value="1"/>
</dbReference>
<evidence type="ECO:0000313" key="3">
    <source>
        <dbReference type="EMBL" id="AAC72032.1"/>
    </source>
</evidence>
<dbReference type="PANTHER" id="PTHR43546:SF9">
    <property type="entry name" value="L-ASCORBATE-6-PHOSPHATE LACTONASE ULAG-RELATED"/>
    <property type="match status" value="1"/>
</dbReference>
<protein>
    <recommendedName>
        <fullName evidence="2">Metallo-beta-lactamase domain-containing protein</fullName>
    </recommendedName>
</protein>
<dbReference type="SUPFAM" id="SSF56281">
    <property type="entry name" value="Metallo-hydrolase/oxidoreductase"/>
    <property type="match status" value="1"/>
</dbReference>
<dbReference type="PANTHER" id="PTHR43546">
    <property type="entry name" value="UPF0173 METAL-DEPENDENT HYDROLASE MJ1163-RELATED"/>
    <property type="match status" value="1"/>
</dbReference>
<dbReference type="InterPro" id="IPR036866">
    <property type="entry name" value="RibonucZ/Hydroxyglut_hydro"/>
</dbReference>
<dbReference type="RefSeq" id="WP_011551404.1">
    <property type="nucleotide sequence ID" value="NZ_CBCSLF010000057.1"/>
</dbReference>
<dbReference type="EMBL" id="AF047554">
    <property type="protein sequence ID" value="AAC72032.1"/>
    <property type="molecule type" value="Genomic_DNA"/>
</dbReference>
<dbReference type="GO" id="GO:0016787">
    <property type="term" value="F:hydrolase activity"/>
    <property type="evidence" value="ECO:0007669"/>
    <property type="project" value="UniProtKB-KW"/>
</dbReference>